<dbReference type="InterPro" id="IPR024087">
    <property type="entry name" value="Creatininase-like_sf"/>
</dbReference>
<dbReference type="SUPFAM" id="SSF102215">
    <property type="entry name" value="Creatininase"/>
    <property type="match status" value="1"/>
</dbReference>
<organism evidence="2 3">
    <name type="scientific">Streptosporangium longisporum</name>
    <dbReference type="NCBI Taxonomy" id="46187"/>
    <lineage>
        <taxon>Bacteria</taxon>
        <taxon>Bacillati</taxon>
        <taxon>Actinomycetota</taxon>
        <taxon>Actinomycetes</taxon>
        <taxon>Streptosporangiales</taxon>
        <taxon>Streptosporangiaceae</taxon>
        <taxon>Streptosporangium</taxon>
    </lineage>
</organism>
<name>A0ABP6KIP3_9ACTN</name>
<feature type="region of interest" description="Disordered" evidence="1">
    <location>
        <begin position="37"/>
        <end position="77"/>
    </location>
</feature>
<keyword evidence="3" id="KW-1185">Reference proteome</keyword>
<evidence type="ECO:0000313" key="2">
    <source>
        <dbReference type="EMBL" id="GAA3008626.1"/>
    </source>
</evidence>
<protein>
    <submittedName>
        <fullName evidence="2">Uncharacterized protein</fullName>
    </submittedName>
</protein>
<reference evidence="3" key="1">
    <citation type="journal article" date="2019" name="Int. J. Syst. Evol. Microbiol.">
        <title>The Global Catalogue of Microorganisms (GCM) 10K type strain sequencing project: providing services to taxonomists for standard genome sequencing and annotation.</title>
        <authorList>
            <consortium name="The Broad Institute Genomics Platform"/>
            <consortium name="The Broad Institute Genome Sequencing Center for Infectious Disease"/>
            <person name="Wu L."/>
            <person name="Ma J."/>
        </authorList>
    </citation>
    <scope>NUCLEOTIDE SEQUENCE [LARGE SCALE GENOMIC DNA]</scope>
    <source>
        <strain evidence="3">JCM 3106</strain>
    </source>
</reference>
<gene>
    <name evidence="2" type="ORF">GCM10017559_33740</name>
</gene>
<proteinExistence type="predicted"/>
<evidence type="ECO:0000256" key="1">
    <source>
        <dbReference type="SAM" id="MobiDB-lite"/>
    </source>
</evidence>
<dbReference type="Proteomes" id="UP001499930">
    <property type="component" value="Unassembled WGS sequence"/>
</dbReference>
<accession>A0ABP6KIP3</accession>
<evidence type="ECO:0000313" key="3">
    <source>
        <dbReference type="Proteomes" id="UP001499930"/>
    </source>
</evidence>
<comment type="caution">
    <text evidence="2">The sequence shown here is derived from an EMBL/GenBank/DDBJ whole genome shotgun (WGS) entry which is preliminary data.</text>
</comment>
<sequence length="77" mass="8502">MHAYPEVIRVGYESADWNADDRRHLLTKGMQSYTNSGVIGRPSLATAEKARPCSTISPPASTRCSASSRSPEQRHTR</sequence>
<dbReference type="EMBL" id="BAAAWD010000007">
    <property type="protein sequence ID" value="GAA3008626.1"/>
    <property type="molecule type" value="Genomic_DNA"/>
</dbReference>
<feature type="compositionally biased region" description="Polar residues" evidence="1">
    <location>
        <begin position="54"/>
        <end position="70"/>
    </location>
</feature>